<dbReference type="GO" id="GO:0006412">
    <property type="term" value="P:translation"/>
    <property type="evidence" value="ECO:0007669"/>
    <property type="project" value="InterPro"/>
</dbReference>
<name>A0A485LWQ0_9ZZZZ</name>
<evidence type="ECO:0000256" key="4">
    <source>
        <dbReference type="ARBA" id="ARBA00022980"/>
    </source>
</evidence>
<reference evidence="6" key="1">
    <citation type="submission" date="2019-03" db="EMBL/GenBank/DDBJ databases">
        <authorList>
            <person name="Hao L."/>
        </authorList>
    </citation>
    <scope>NUCLEOTIDE SEQUENCE</scope>
</reference>
<evidence type="ECO:0000256" key="1">
    <source>
        <dbReference type="ARBA" id="ARBA00006540"/>
    </source>
</evidence>
<gene>
    <name evidence="6" type="primary">rplC</name>
    <name evidence="6" type="ORF">SCFA_150003</name>
</gene>
<dbReference type="Gene3D" id="3.30.160.810">
    <property type="match status" value="1"/>
</dbReference>
<dbReference type="AlphaFoldDB" id="A0A485LWQ0"/>
<dbReference type="PANTHER" id="PTHR11229:SF16">
    <property type="entry name" value="LARGE RIBOSOMAL SUBUNIT PROTEIN UL3C"/>
    <property type="match status" value="1"/>
</dbReference>
<comment type="similarity">
    <text evidence="1">Belongs to the universal ribosomal protein uL3 family.</text>
</comment>
<protein>
    <submittedName>
        <fullName evidence="6">50S ribosomal subunit protein L3</fullName>
    </submittedName>
</protein>
<dbReference type="PANTHER" id="PTHR11229">
    <property type="entry name" value="50S RIBOSOMAL PROTEIN L3"/>
    <property type="match status" value="1"/>
</dbReference>
<organism evidence="6">
    <name type="scientific">anaerobic digester metagenome</name>
    <dbReference type="NCBI Taxonomy" id="1263854"/>
    <lineage>
        <taxon>unclassified sequences</taxon>
        <taxon>metagenomes</taxon>
        <taxon>ecological metagenomes</taxon>
    </lineage>
</organism>
<sequence length="209" mass="22300">MVKGILGKKLGMSQVYNDKGEIVPVTLIQAGPCYVIQKKIKETDGYDAVQLGFGPRKEKGVNKPMKGHQAKAGAGYFYHIKEVPCDDMNAINVGQEIKPSELFAKGEIIKVSGTSKGKGYAGVMRRHGFGGLPGSHGSLIQRETGSIGMHTDPGEVFKGKKMAGHLGDVKVTISGLEVMDVRDDENLVVVKGAVPGSRGKLVVLRKQGV</sequence>
<dbReference type="Gene3D" id="2.40.30.10">
    <property type="entry name" value="Translation factors"/>
    <property type="match status" value="1"/>
</dbReference>
<dbReference type="FunFam" id="3.30.160.810:FF:000001">
    <property type="entry name" value="50S ribosomal protein L3"/>
    <property type="match status" value="1"/>
</dbReference>
<dbReference type="GO" id="GO:0003735">
    <property type="term" value="F:structural constituent of ribosome"/>
    <property type="evidence" value="ECO:0007669"/>
    <property type="project" value="InterPro"/>
</dbReference>
<dbReference type="SUPFAM" id="SSF50447">
    <property type="entry name" value="Translation proteins"/>
    <property type="match status" value="1"/>
</dbReference>
<dbReference type="NCBIfam" id="TIGR03625">
    <property type="entry name" value="L3_bact"/>
    <property type="match status" value="1"/>
</dbReference>
<evidence type="ECO:0000313" key="6">
    <source>
        <dbReference type="EMBL" id="VFU12805.1"/>
    </source>
</evidence>
<dbReference type="GO" id="GO:0022625">
    <property type="term" value="C:cytosolic large ribosomal subunit"/>
    <property type="evidence" value="ECO:0007669"/>
    <property type="project" value="TreeGrafter"/>
</dbReference>
<keyword evidence="4" id="KW-0689">Ribosomal protein</keyword>
<dbReference type="InterPro" id="IPR009000">
    <property type="entry name" value="Transl_B-barrel_sf"/>
</dbReference>
<proteinExistence type="inferred from homology"/>
<dbReference type="EMBL" id="CAADRM010000057">
    <property type="protein sequence ID" value="VFU12805.1"/>
    <property type="molecule type" value="Genomic_DNA"/>
</dbReference>
<dbReference type="HAMAP" id="MF_01325_B">
    <property type="entry name" value="Ribosomal_uL3_B"/>
    <property type="match status" value="1"/>
</dbReference>
<accession>A0A485LWQ0</accession>
<dbReference type="InterPro" id="IPR000597">
    <property type="entry name" value="Ribosomal_uL3"/>
</dbReference>
<keyword evidence="3" id="KW-0694">RNA-binding</keyword>
<evidence type="ECO:0000256" key="3">
    <source>
        <dbReference type="ARBA" id="ARBA00022884"/>
    </source>
</evidence>
<keyword evidence="5" id="KW-0687">Ribonucleoprotein</keyword>
<evidence type="ECO:0000256" key="2">
    <source>
        <dbReference type="ARBA" id="ARBA00022730"/>
    </source>
</evidence>
<keyword evidence="2" id="KW-0699">rRNA-binding</keyword>
<dbReference type="InterPro" id="IPR019927">
    <property type="entry name" value="Ribosomal_uL3_bac/org-type"/>
</dbReference>
<evidence type="ECO:0000256" key="5">
    <source>
        <dbReference type="ARBA" id="ARBA00023274"/>
    </source>
</evidence>
<dbReference type="Pfam" id="PF00297">
    <property type="entry name" value="Ribosomal_L3"/>
    <property type="match status" value="1"/>
</dbReference>
<dbReference type="GO" id="GO:0019843">
    <property type="term" value="F:rRNA binding"/>
    <property type="evidence" value="ECO:0007669"/>
    <property type="project" value="UniProtKB-KW"/>
</dbReference>
<dbReference type="FunFam" id="2.40.30.10:FF:000004">
    <property type="entry name" value="50S ribosomal protein L3"/>
    <property type="match status" value="1"/>
</dbReference>